<dbReference type="Proteomes" id="UP000886653">
    <property type="component" value="Unassembled WGS sequence"/>
</dbReference>
<dbReference type="OrthoDB" id="3365519at2759"/>
<gene>
    <name evidence="2" type="ORF">CROQUDRAFT_183258</name>
</gene>
<name>A0A9P6TAD5_9BASI</name>
<proteinExistence type="predicted"/>
<comment type="caution">
    <text evidence="2">The sequence shown here is derived from an EMBL/GenBank/DDBJ whole genome shotgun (WGS) entry which is preliminary data.</text>
</comment>
<organism evidence="2 3">
    <name type="scientific">Cronartium quercuum f. sp. fusiforme G11</name>
    <dbReference type="NCBI Taxonomy" id="708437"/>
    <lineage>
        <taxon>Eukaryota</taxon>
        <taxon>Fungi</taxon>
        <taxon>Dikarya</taxon>
        <taxon>Basidiomycota</taxon>
        <taxon>Pucciniomycotina</taxon>
        <taxon>Pucciniomycetes</taxon>
        <taxon>Pucciniales</taxon>
        <taxon>Coleosporiaceae</taxon>
        <taxon>Cronartium</taxon>
    </lineage>
</organism>
<accession>A0A9P6TAD5</accession>
<evidence type="ECO:0000313" key="2">
    <source>
        <dbReference type="EMBL" id="KAG0143483.1"/>
    </source>
</evidence>
<protein>
    <recommendedName>
        <fullName evidence="4">F-box domain-containing protein</fullName>
    </recommendedName>
</protein>
<feature type="compositionally biased region" description="Polar residues" evidence="1">
    <location>
        <begin position="41"/>
        <end position="81"/>
    </location>
</feature>
<reference evidence="2" key="1">
    <citation type="submission" date="2013-11" db="EMBL/GenBank/DDBJ databases">
        <title>Genome sequence of the fusiform rust pathogen reveals effectors for host alternation and coevolution with pine.</title>
        <authorList>
            <consortium name="DOE Joint Genome Institute"/>
            <person name="Smith K."/>
            <person name="Pendleton A."/>
            <person name="Kubisiak T."/>
            <person name="Anderson C."/>
            <person name="Salamov A."/>
            <person name="Aerts A."/>
            <person name="Riley R."/>
            <person name="Clum A."/>
            <person name="Lindquist E."/>
            <person name="Ence D."/>
            <person name="Campbell M."/>
            <person name="Kronenberg Z."/>
            <person name="Feau N."/>
            <person name="Dhillon B."/>
            <person name="Hamelin R."/>
            <person name="Burleigh J."/>
            <person name="Smith J."/>
            <person name="Yandell M."/>
            <person name="Nelson C."/>
            <person name="Grigoriev I."/>
            <person name="Davis J."/>
        </authorList>
    </citation>
    <scope>NUCLEOTIDE SEQUENCE</scope>
    <source>
        <strain evidence="2">G11</strain>
    </source>
</reference>
<dbReference type="EMBL" id="MU167318">
    <property type="protein sequence ID" value="KAG0143483.1"/>
    <property type="molecule type" value="Genomic_DNA"/>
</dbReference>
<keyword evidence="3" id="KW-1185">Reference proteome</keyword>
<evidence type="ECO:0008006" key="4">
    <source>
        <dbReference type="Google" id="ProtNLM"/>
    </source>
</evidence>
<evidence type="ECO:0000313" key="3">
    <source>
        <dbReference type="Proteomes" id="UP000886653"/>
    </source>
</evidence>
<dbReference type="AlphaFoldDB" id="A0A9P6TAD5"/>
<feature type="compositionally biased region" description="Polar residues" evidence="1">
    <location>
        <begin position="120"/>
        <end position="138"/>
    </location>
</feature>
<feature type="region of interest" description="Disordered" evidence="1">
    <location>
        <begin position="1"/>
        <end position="140"/>
    </location>
</feature>
<evidence type="ECO:0000256" key="1">
    <source>
        <dbReference type="SAM" id="MobiDB-lite"/>
    </source>
</evidence>
<sequence>MNHLISKLSSWVDPREKPLDRVSTSPSITLSVLPEPRKSRGTQFTSPNQYQPLIASSVTQSQNPPASSGSGVQPLSSTKPSVIQPDAHSARLPSSQKRPVRDVYASESSEESISDGERAPQSTFSSPRTDGSTTTTVDDQLLTEPKPIINLDQLLLRSTPRIFVRILADLPYLDFFSLTLVSAQYRDAFESDAFRELVLERYLGPLGYHRRSSSSPITPTITLRDLQAFYTGLEFGDEELATIAREHVRQRGAIDQATLRMVREATRAHNRILIHIRANGGVGQGGIVHLGHRLQSIWKSGRAVVLKVWVPCNQSWMSNDEVVECEREMWRSQVWPQLRRGDVCWNCAVGEFANEGKLIFDGKFLRDLSFDFDPVGSLPVWLNMFSFPPGYYHNVIAASTSSPIFYLDLSAFGREVQANLKLCQDKVEVCSPQARYRVQRWVYRAVVVIKPGMVTGPRRLGVVETVDLNWVGSVVIEVEGTSEHARELLKRCSKEWSIEVEKVCVCVYKEN</sequence>